<dbReference type="SUPFAM" id="SSF100950">
    <property type="entry name" value="NagB/RpiA/CoA transferase-like"/>
    <property type="match status" value="1"/>
</dbReference>
<proteinExistence type="inferred from homology"/>
<dbReference type="GO" id="GO:0009396">
    <property type="term" value="P:folic acid-containing compound biosynthetic process"/>
    <property type="evidence" value="ECO:0007669"/>
    <property type="project" value="TreeGrafter"/>
</dbReference>
<dbReference type="Gene3D" id="3.40.50.10420">
    <property type="entry name" value="NagB/RpiA/CoA transferase-like"/>
    <property type="match status" value="1"/>
</dbReference>
<dbReference type="Pfam" id="PF01812">
    <property type="entry name" value="5-FTHF_cyc-lig"/>
    <property type="match status" value="1"/>
</dbReference>
<reference evidence="4 5" key="1">
    <citation type="submission" date="2016-09" db="EMBL/GenBank/DDBJ databases">
        <title>Complete genome sequence of Actinomyces hongkongensis HKU8.</title>
        <authorList>
            <person name="Gao Y.-X."/>
            <person name="Zhou Y.-Y."/>
            <person name="Xie Y."/>
            <person name="Wang M."/>
            <person name="Wang S.-J."/>
            <person name="Shen S.-G."/>
        </authorList>
    </citation>
    <scope>NUCLEOTIDE SEQUENCE [LARGE SCALE GENOMIC DNA]</scope>
    <source>
        <strain evidence="4 5">HKU8</strain>
    </source>
</reference>
<gene>
    <name evidence="4" type="ORF">BH719_04690</name>
</gene>
<keyword evidence="2" id="KW-0547">Nucleotide-binding</keyword>
<keyword evidence="5" id="KW-1185">Reference proteome</keyword>
<dbReference type="PANTHER" id="PTHR23407">
    <property type="entry name" value="ATPASE INHIBITOR/5-FORMYLTETRAHYDROFOLATE CYCLO-LIGASE"/>
    <property type="match status" value="1"/>
</dbReference>
<dbReference type="GO" id="GO:0035999">
    <property type="term" value="P:tetrahydrofolate interconversion"/>
    <property type="evidence" value="ECO:0007669"/>
    <property type="project" value="TreeGrafter"/>
</dbReference>
<keyword evidence="3" id="KW-0067">ATP-binding</keyword>
<dbReference type="Proteomes" id="UP000095214">
    <property type="component" value="Chromosome"/>
</dbReference>
<name>A0A1D8B288_9ACTO</name>
<dbReference type="KEGG" id="phon:BH719_04690"/>
<dbReference type="EMBL" id="CP017298">
    <property type="protein sequence ID" value="AOS47242.1"/>
    <property type="molecule type" value="Genomic_DNA"/>
</dbReference>
<organism evidence="4 5">
    <name type="scientific">Pauljensenia hongkongensis</name>
    <dbReference type="NCBI Taxonomy" id="178339"/>
    <lineage>
        <taxon>Bacteria</taxon>
        <taxon>Bacillati</taxon>
        <taxon>Actinomycetota</taxon>
        <taxon>Actinomycetes</taxon>
        <taxon>Actinomycetales</taxon>
        <taxon>Actinomycetaceae</taxon>
        <taxon>Pauljensenia</taxon>
    </lineage>
</organism>
<dbReference type="PANTHER" id="PTHR23407:SF1">
    <property type="entry name" value="5-FORMYLTETRAHYDROFOLATE CYCLO-LIGASE"/>
    <property type="match status" value="1"/>
</dbReference>
<dbReference type="GO" id="GO:0005524">
    <property type="term" value="F:ATP binding"/>
    <property type="evidence" value="ECO:0007669"/>
    <property type="project" value="UniProtKB-KW"/>
</dbReference>
<dbReference type="InterPro" id="IPR002698">
    <property type="entry name" value="FTHF_cligase"/>
</dbReference>
<sequence>MGAKVDTITAKQELRSQIRATRLTRRRTGADIPGSLETERAGMVRSFDEAWARLGGPRLPALFLPLPTEPDLTWVVEAAPECLLPVVMIAGVPIEDPEWGLHRAGEALAAPSQWHPSDGSHPRRLAGPEGIARADVVVIPALAVDESGTRLGQGGGWYDRTLPHRRDGVPVLACVFDDEVREAGALPREAHDVRVDGVITPSMFRLFDAV</sequence>
<evidence type="ECO:0000313" key="5">
    <source>
        <dbReference type="Proteomes" id="UP000095214"/>
    </source>
</evidence>
<keyword evidence="4" id="KW-0436">Ligase</keyword>
<evidence type="ECO:0000313" key="4">
    <source>
        <dbReference type="EMBL" id="AOS47242.1"/>
    </source>
</evidence>
<evidence type="ECO:0000256" key="2">
    <source>
        <dbReference type="ARBA" id="ARBA00022741"/>
    </source>
</evidence>
<dbReference type="OrthoDB" id="3242798at2"/>
<dbReference type="STRING" id="178339.BH719_04690"/>
<evidence type="ECO:0000256" key="1">
    <source>
        <dbReference type="ARBA" id="ARBA00010638"/>
    </source>
</evidence>
<dbReference type="RefSeq" id="WP_009743607.1">
    <property type="nucleotide sequence ID" value="NZ_CP017298.1"/>
</dbReference>
<dbReference type="InterPro" id="IPR024185">
    <property type="entry name" value="FTHF_cligase-like_sf"/>
</dbReference>
<accession>A0A1D8B288</accession>
<dbReference type="AlphaFoldDB" id="A0A1D8B288"/>
<dbReference type="GO" id="GO:0030272">
    <property type="term" value="F:5-formyltetrahydrofolate cyclo-ligase activity"/>
    <property type="evidence" value="ECO:0007669"/>
    <property type="project" value="TreeGrafter"/>
</dbReference>
<comment type="similarity">
    <text evidence="1">Belongs to the 5-formyltetrahydrofolate cyclo-ligase family.</text>
</comment>
<protein>
    <submittedName>
        <fullName evidence="4">5-formyltetrahydrofolate cyclo-ligase</fullName>
    </submittedName>
</protein>
<evidence type="ECO:0000256" key="3">
    <source>
        <dbReference type="ARBA" id="ARBA00022840"/>
    </source>
</evidence>
<dbReference type="InterPro" id="IPR037171">
    <property type="entry name" value="NagB/RpiA_transferase-like"/>
</dbReference>